<dbReference type="GO" id="GO:0016829">
    <property type="term" value="F:lyase activity"/>
    <property type="evidence" value="ECO:0007669"/>
    <property type="project" value="UniProtKB-KW"/>
</dbReference>
<reference evidence="2" key="1">
    <citation type="journal article" date="2019" name="Int. J. Syst. Evol. Microbiol.">
        <title>The Global Catalogue of Microorganisms (GCM) 10K type strain sequencing project: providing services to taxonomists for standard genome sequencing and annotation.</title>
        <authorList>
            <consortium name="The Broad Institute Genomics Platform"/>
            <consortium name="The Broad Institute Genome Sequencing Center for Infectious Disease"/>
            <person name="Wu L."/>
            <person name="Ma J."/>
        </authorList>
    </citation>
    <scope>NUCLEOTIDE SEQUENCE [LARGE SCALE GENOMIC DNA]</scope>
    <source>
        <strain evidence="2">CCM 7043</strain>
    </source>
</reference>
<evidence type="ECO:0000313" key="1">
    <source>
        <dbReference type="EMBL" id="MFD1517141.1"/>
    </source>
</evidence>
<sequence length="229" mass="23451">MSAPTPAGRSAARLRALDHTDSQATFRVLLDALSRPGTVHRLPEGVMDVDVPAAVLVPLALADLEVDLAVLEPAGPDWAAALAEATGARPAAPERADLVLALRPPRPDEIRGLRRGTPDRPDLACRLVLACDRIDAGDINTGAADGAGSAAHLDLSGPGVDGHAALAVSGVPLETLEALIAVNRRFPLGVDTYVVDTEGRVAGLPRSTAVRITSGAGTWAAAPTTAGRD</sequence>
<dbReference type="EMBL" id="JBHUCO010000007">
    <property type="protein sequence ID" value="MFD1517141.1"/>
    <property type="molecule type" value="Genomic_DNA"/>
</dbReference>
<dbReference type="NCBIfam" id="TIGR03292">
    <property type="entry name" value="PhnH_redo"/>
    <property type="match status" value="1"/>
</dbReference>
<proteinExistence type="predicted"/>
<dbReference type="Proteomes" id="UP001597114">
    <property type="component" value="Unassembled WGS sequence"/>
</dbReference>
<dbReference type="Pfam" id="PF05845">
    <property type="entry name" value="PhnH"/>
    <property type="match status" value="1"/>
</dbReference>
<accession>A0ABW4ENC0</accession>
<dbReference type="RefSeq" id="WP_344718820.1">
    <property type="nucleotide sequence ID" value="NZ_BAAAUS010000002.1"/>
</dbReference>
<keyword evidence="1" id="KW-0456">Lyase</keyword>
<dbReference type="SUPFAM" id="SSF159709">
    <property type="entry name" value="PhnH-like"/>
    <property type="match status" value="1"/>
</dbReference>
<dbReference type="Gene3D" id="3.40.50.11310">
    <property type="entry name" value="Bacterial phosphonate metabolism protein PhnH"/>
    <property type="match status" value="1"/>
</dbReference>
<dbReference type="InterPro" id="IPR008772">
    <property type="entry name" value="Phosphonate_metab_PhnH"/>
</dbReference>
<keyword evidence="2" id="KW-1185">Reference proteome</keyword>
<protein>
    <submittedName>
        <fullName evidence="1">Phosphonate C-P lyase system protein PhnH</fullName>
    </submittedName>
</protein>
<name>A0ABW4ENC0_9PSEU</name>
<dbReference type="InterPro" id="IPR038058">
    <property type="entry name" value="PhnH-like_sp"/>
</dbReference>
<organism evidence="1 2">
    <name type="scientific">Pseudonocardia yunnanensis</name>
    <dbReference type="NCBI Taxonomy" id="58107"/>
    <lineage>
        <taxon>Bacteria</taxon>
        <taxon>Bacillati</taxon>
        <taxon>Actinomycetota</taxon>
        <taxon>Actinomycetes</taxon>
        <taxon>Pseudonocardiales</taxon>
        <taxon>Pseudonocardiaceae</taxon>
        <taxon>Pseudonocardia</taxon>
    </lineage>
</organism>
<evidence type="ECO:0000313" key="2">
    <source>
        <dbReference type="Proteomes" id="UP001597114"/>
    </source>
</evidence>
<gene>
    <name evidence="1" type="primary">phnH</name>
    <name evidence="1" type="ORF">ACFSJD_06575</name>
</gene>
<comment type="caution">
    <text evidence="1">The sequence shown here is derived from an EMBL/GenBank/DDBJ whole genome shotgun (WGS) entry which is preliminary data.</text>
</comment>